<dbReference type="RefSeq" id="WP_175493860.1">
    <property type="nucleotide sequence ID" value="NZ_FMVJ01000005.1"/>
</dbReference>
<proteinExistence type="predicted"/>
<organism evidence="1 2">
    <name type="scientific">Microvirga guangxiensis</name>
    <dbReference type="NCBI Taxonomy" id="549386"/>
    <lineage>
        <taxon>Bacteria</taxon>
        <taxon>Pseudomonadati</taxon>
        <taxon>Pseudomonadota</taxon>
        <taxon>Alphaproteobacteria</taxon>
        <taxon>Hyphomicrobiales</taxon>
        <taxon>Methylobacteriaceae</taxon>
        <taxon>Microvirga</taxon>
    </lineage>
</organism>
<dbReference type="EMBL" id="FMVJ01000005">
    <property type="protein sequence ID" value="SCY70539.1"/>
    <property type="molecule type" value="Genomic_DNA"/>
</dbReference>
<sequence>MSVDSISIDQAELTEIPGHKSYRYAVVGDQRFIVDAASHVIIYTLN</sequence>
<evidence type="ECO:0000313" key="2">
    <source>
        <dbReference type="Proteomes" id="UP000199569"/>
    </source>
</evidence>
<accession>A0A1G5I4F4</accession>
<evidence type="ECO:0008006" key="3">
    <source>
        <dbReference type="Google" id="ProtNLM"/>
    </source>
</evidence>
<reference evidence="1 2" key="1">
    <citation type="submission" date="2016-10" db="EMBL/GenBank/DDBJ databases">
        <authorList>
            <person name="de Groot N.N."/>
        </authorList>
    </citation>
    <scope>NUCLEOTIDE SEQUENCE [LARGE SCALE GENOMIC DNA]</scope>
    <source>
        <strain evidence="1 2">CGMCC 1.7666</strain>
    </source>
</reference>
<name>A0A1G5I4F4_9HYPH</name>
<protein>
    <recommendedName>
        <fullName evidence="3">DUF1236 domain-containing protein</fullName>
    </recommendedName>
</protein>
<dbReference type="Proteomes" id="UP000199569">
    <property type="component" value="Unassembled WGS sequence"/>
</dbReference>
<dbReference type="AlphaFoldDB" id="A0A1G5I4F4"/>
<keyword evidence="2" id="KW-1185">Reference proteome</keyword>
<evidence type="ECO:0000313" key="1">
    <source>
        <dbReference type="EMBL" id="SCY70539.1"/>
    </source>
</evidence>
<gene>
    <name evidence="1" type="ORF">SAMN02927923_02055</name>
</gene>